<name>A0A4R3XYA1_9PROT</name>
<dbReference type="Pfam" id="PF08447">
    <property type="entry name" value="PAS_3"/>
    <property type="match status" value="1"/>
</dbReference>
<dbReference type="SUPFAM" id="SSF55073">
    <property type="entry name" value="Nucleotide cyclase"/>
    <property type="match status" value="1"/>
</dbReference>
<feature type="domain" description="GGDEF" evidence="4">
    <location>
        <begin position="544"/>
        <end position="671"/>
    </location>
</feature>
<dbReference type="InterPro" id="IPR024478">
    <property type="entry name" value="HlyB_4HB_MCP"/>
</dbReference>
<proteinExistence type="predicted"/>
<dbReference type="InterPro" id="IPR047347">
    <property type="entry name" value="YvaQ-like_sensor"/>
</dbReference>
<feature type="domain" description="PAC" evidence="3">
    <location>
        <begin position="462"/>
        <end position="512"/>
    </location>
</feature>
<dbReference type="CDD" id="cd00130">
    <property type="entry name" value="PAS"/>
    <property type="match status" value="2"/>
</dbReference>
<dbReference type="Pfam" id="PF12729">
    <property type="entry name" value="4HB_MCP_1"/>
    <property type="match status" value="1"/>
</dbReference>
<dbReference type="GO" id="GO:0006355">
    <property type="term" value="P:regulation of DNA-templated transcription"/>
    <property type="evidence" value="ECO:0007669"/>
    <property type="project" value="InterPro"/>
</dbReference>
<dbReference type="RefSeq" id="WP_124945481.1">
    <property type="nucleotide sequence ID" value="NZ_BHVT01000015.1"/>
</dbReference>
<dbReference type="PROSITE" id="PS50112">
    <property type="entry name" value="PAS"/>
    <property type="match status" value="2"/>
</dbReference>
<evidence type="ECO:0000259" key="4">
    <source>
        <dbReference type="PROSITE" id="PS50887"/>
    </source>
</evidence>
<keyword evidence="6" id="KW-1185">Reference proteome</keyword>
<keyword evidence="1" id="KW-1133">Transmembrane helix</keyword>
<dbReference type="SUPFAM" id="SSF55785">
    <property type="entry name" value="PYP-like sensor domain (PAS domain)"/>
    <property type="match status" value="2"/>
</dbReference>
<comment type="caution">
    <text evidence="5">The sequence shown here is derived from an EMBL/GenBank/DDBJ whole genome shotgun (WGS) entry which is preliminary data.</text>
</comment>
<dbReference type="InterPro" id="IPR043128">
    <property type="entry name" value="Rev_trsase/Diguanyl_cyclase"/>
</dbReference>
<organism evidence="5 6">
    <name type="scientific">Sulfurirhabdus autotrophica</name>
    <dbReference type="NCBI Taxonomy" id="1706046"/>
    <lineage>
        <taxon>Bacteria</taxon>
        <taxon>Pseudomonadati</taxon>
        <taxon>Pseudomonadota</taxon>
        <taxon>Betaproteobacteria</taxon>
        <taxon>Nitrosomonadales</taxon>
        <taxon>Sulfuricellaceae</taxon>
        <taxon>Sulfurirhabdus</taxon>
    </lineage>
</organism>
<dbReference type="EMBL" id="SMCO01000012">
    <property type="protein sequence ID" value="TCV84306.1"/>
    <property type="molecule type" value="Genomic_DNA"/>
</dbReference>
<dbReference type="Gene3D" id="3.30.450.20">
    <property type="entry name" value="PAS domain"/>
    <property type="match status" value="2"/>
</dbReference>
<dbReference type="CDD" id="cd01949">
    <property type="entry name" value="GGDEF"/>
    <property type="match status" value="1"/>
</dbReference>
<dbReference type="NCBIfam" id="TIGR00254">
    <property type="entry name" value="GGDEF"/>
    <property type="match status" value="1"/>
</dbReference>
<protein>
    <submittedName>
        <fullName evidence="5">PAS domain S-box-containing protein/diguanylate cyclase (GGDEF)-like protein</fullName>
    </submittedName>
</protein>
<dbReference type="PANTHER" id="PTHR46663:SF4">
    <property type="entry name" value="DIGUANYLATE CYCLASE DGCT-RELATED"/>
    <property type="match status" value="1"/>
</dbReference>
<dbReference type="InterPro" id="IPR013767">
    <property type="entry name" value="PAS_fold"/>
</dbReference>
<dbReference type="InterPro" id="IPR035965">
    <property type="entry name" value="PAS-like_dom_sf"/>
</dbReference>
<dbReference type="SMART" id="SM00091">
    <property type="entry name" value="PAS"/>
    <property type="match status" value="2"/>
</dbReference>
<dbReference type="FunFam" id="3.30.70.270:FF:000001">
    <property type="entry name" value="Diguanylate cyclase domain protein"/>
    <property type="match status" value="1"/>
</dbReference>
<evidence type="ECO:0000256" key="1">
    <source>
        <dbReference type="SAM" id="Phobius"/>
    </source>
</evidence>
<dbReference type="Pfam" id="PF00989">
    <property type="entry name" value="PAS"/>
    <property type="match status" value="1"/>
</dbReference>
<dbReference type="AlphaFoldDB" id="A0A4R3XYA1"/>
<dbReference type="PANTHER" id="PTHR46663">
    <property type="entry name" value="DIGUANYLATE CYCLASE DGCT-RELATED"/>
    <property type="match status" value="1"/>
</dbReference>
<accession>A0A4R3XYA1</accession>
<sequence length="671" mass="76400">MKLSQFAANLAEVRSRQVLRAGFSLVLLIIAFIVIFGLNRLTKVHESLAEIVNNEQVAIEMLFRMQQASRDRSLLLYRIASTQDAFERDEQILNYRNLGAQFGEAHRKLKELQFNESEKALLNQQWEYALATQKIQKQAIEMVTDGQIQAAQNLLSMQAIPAQNKILDSINNLLDFEIKKSHKNTLLLQKQQGKTRIFMITGGILAALFVGFIAYFVNSRVHMLISNLSDTAQELNETNKHLEFMQQAVDHHNIVSIADVNGNITFVNDLFCQISQYSKQELIGNNHRLLKSGMQPDAIFEELWQTISTGKIWQGEICNRKKHGGLYWVATTILPMLDNSGLPYQYISVRTDISSIKEAQQVLLRSKNDLENMVHARTLELEERDEVLQSITNAAQDAVIMIDNQQNITFWNPAAVIMFGYTPEEATGSNLYNLITPPKYLDAYKAAFTTMPKNEAQALSGATTELHALRRDCSEFPIEISVSSVNLKNNWHAVAIVRDITARKLAEEQLKQLATTDPLTGLFNRRRFNEVLYAELARAKRYATPLSLIIFDIDHFKQINDQFGHPIGDQVLIQLSALISNTLREADVLARWGGEEFTILAPNCDLQCGRRFAEKLRMTIETYEFTDVSKVTCSFGVTEYRENDDQSTLVKRADHSLYRAKQMGRNRVEVE</sequence>
<dbReference type="CDD" id="cd19411">
    <property type="entry name" value="MCP2201-like_sensor"/>
    <property type="match status" value="1"/>
</dbReference>
<dbReference type="NCBIfam" id="TIGR00229">
    <property type="entry name" value="sensory_box"/>
    <property type="match status" value="2"/>
</dbReference>
<dbReference type="OrthoDB" id="9813903at2"/>
<dbReference type="GO" id="GO:0003824">
    <property type="term" value="F:catalytic activity"/>
    <property type="evidence" value="ECO:0007669"/>
    <property type="project" value="UniProtKB-ARBA"/>
</dbReference>
<dbReference type="SMART" id="SM00267">
    <property type="entry name" value="GGDEF"/>
    <property type="match status" value="1"/>
</dbReference>
<dbReference type="InterPro" id="IPR000014">
    <property type="entry name" value="PAS"/>
</dbReference>
<evidence type="ECO:0000259" key="3">
    <source>
        <dbReference type="PROSITE" id="PS50113"/>
    </source>
</evidence>
<feature type="transmembrane region" description="Helical" evidence="1">
    <location>
        <begin position="197"/>
        <end position="217"/>
    </location>
</feature>
<keyword evidence="1" id="KW-0812">Transmembrane</keyword>
<dbReference type="PROSITE" id="PS50113">
    <property type="entry name" value="PAC"/>
    <property type="match status" value="2"/>
</dbReference>
<dbReference type="SMART" id="SM00086">
    <property type="entry name" value="PAC"/>
    <property type="match status" value="2"/>
</dbReference>
<keyword evidence="1" id="KW-0472">Membrane</keyword>
<feature type="transmembrane region" description="Helical" evidence="1">
    <location>
        <begin position="20"/>
        <end position="38"/>
    </location>
</feature>
<dbReference type="InterPro" id="IPR000160">
    <property type="entry name" value="GGDEF_dom"/>
</dbReference>
<feature type="domain" description="PAS" evidence="2">
    <location>
        <begin position="384"/>
        <end position="437"/>
    </location>
</feature>
<dbReference type="InterPro" id="IPR013655">
    <property type="entry name" value="PAS_fold_3"/>
</dbReference>
<dbReference type="Proteomes" id="UP000295367">
    <property type="component" value="Unassembled WGS sequence"/>
</dbReference>
<dbReference type="InterPro" id="IPR052163">
    <property type="entry name" value="DGC-Regulatory_Protein"/>
</dbReference>
<evidence type="ECO:0000313" key="6">
    <source>
        <dbReference type="Proteomes" id="UP000295367"/>
    </source>
</evidence>
<dbReference type="InterPro" id="IPR029787">
    <property type="entry name" value="Nucleotide_cyclase"/>
</dbReference>
<feature type="domain" description="PAS" evidence="2">
    <location>
        <begin position="255"/>
        <end position="297"/>
    </location>
</feature>
<dbReference type="PROSITE" id="PS50887">
    <property type="entry name" value="GGDEF"/>
    <property type="match status" value="1"/>
</dbReference>
<gene>
    <name evidence="5" type="ORF">EDC63_11271</name>
</gene>
<reference evidence="5 6" key="1">
    <citation type="submission" date="2019-03" db="EMBL/GenBank/DDBJ databases">
        <title>Genomic Encyclopedia of Type Strains, Phase IV (KMG-IV): sequencing the most valuable type-strain genomes for metagenomic binning, comparative biology and taxonomic classification.</title>
        <authorList>
            <person name="Goeker M."/>
        </authorList>
    </citation>
    <scope>NUCLEOTIDE SEQUENCE [LARGE SCALE GENOMIC DNA]</scope>
    <source>
        <strain evidence="5 6">DSM 100309</strain>
    </source>
</reference>
<feature type="domain" description="PAC" evidence="3">
    <location>
        <begin position="313"/>
        <end position="365"/>
    </location>
</feature>
<dbReference type="Pfam" id="PF00990">
    <property type="entry name" value="GGDEF"/>
    <property type="match status" value="1"/>
</dbReference>
<dbReference type="Gene3D" id="3.30.70.270">
    <property type="match status" value="1"/>
</dbReference>
<dbReference type="InterPro" id="IPR000700">
    <property type="entry name" value="PAS-assoc_C"/>
</dbReference>
<evidence type="ECO:0000313" key="5">
    <source>
        <dbReference type="EMBL" id="TCV84306.1"/>
    </source>
</evidence>
<dbReference type="InterPro" id="IPR001610">
    <property type="entry name" value="PAC"/>
</dbReference>
<evidence type="ECO:0000259" key="2">
    <source>
        <dbReference type="PROSITE" id="PS50112"/>
    </source>
</evidence>